<sequence length="77" mass="8628">MIPNTLTILQPSTSKEQKTQKPRKPRRKVTEVPQPSDPMEHVIDKAVYKELDDRLVRAATTASGLEAEQDSGNINKT</sequence>
<dbReference type="EMBL" id="BKCJ010517714">
    <property type="protein sequence ID" value="GFA93743.1"/>
    <property type="molecule type" value="Genomic_DNA"/>
</dbReference>
<protein>
    <submittedName>
        <fullName evidence="2">Uncharacterized protein</fullName>
    </submittedName>
</protein>
<proteinExistence type="predicted"/>
<evidence type="ECO:0000313" key="2">
    <source>
        <dbReference type="EMBL" id="GFA93743.1"/>
    </source>
</evidence>
<reference evidence="2" key="1">
    <citation type="journal article" date="2019" name="Sci. Rep.">
        <title>Draft genome of Tanacetum cinerariifolium, the natural source of mosquito coil.</title>
        <authorList>
            <person name="Yamashiro T."/>
            <person name="Shiraishi A."/>
            <person name="Satake H."/>
            <person name="Nakayama K."/>
        </authorList>
    </citation>
    <scope>NUCLEOTIDE SEQUENCE</scope>
</reference>
<accession>A0A699KGK0</accession>
<name>A0A699KGK0_TANCI</name>
<dbReference type="AlphaFoldDB" id="A0A699KGK0"/>
<feature type="compositionally biased region" description="Polar residues" evidence="1">
    <location>
        <begin position="1"/>
        <end position="14"/>
    </location>
</feature>
<feature type="region of interest" description="Disordered" evidence="1">
    <location>
        <begin position="1"/>
        <end position="40"/>
    </location>
</feature>
<organism evidence="2">
    <name type="scientific">Tanacetum cinerariifolium</name>
    <name type="common">Dalmatian daisy</name>
    <name type="synonym">Chrysanthemum cinerariifolium</name>
    <dbReference type="NCBI Taxonomy" id="118510"/>
    <lineage>
        <taxon>Eukaryota</taxon>
        <taxon>Viridiplantae</taxon>
        <taxon>Streptophyta</taxon>
        <taxon>Embryophyta</taxon>
        <taxon>Tracheophyta</taxon>
        <taxon>Spermatophyta</taxon>
        <taxon>Magnoliopsida</taxon>
        <taxon>eudicotyledons</taxon>
        <taxon>Gunneridae</taxon>
        <taxon>Pentapetalae</taxon>
        <taxon>asterids</taxon>
        <taxon>campanulids</taxon>
        <taxon>Asterales</taxon>
        <taxon>Asteraceae</taxon>
        <taxon>Asteroideae</taxon>
        <taxon>Anthemideae</taxon>
        <taxon>Anthemidinae</taxon>
        <taxon>Tanacetum</taxon>
    </lineage>
</organism>
<gene>
    <name evidence="2" type="ORF">Tci_665715</name>
</gene>
<comment type="caution">
    <text evidence="2">The sequence shown here is derived from an EMBL/GenBank/DDBJ whole genome shotgun (WGS) entry which is preliminary data.</text>
</comment>
<evidence type="ECO:0000256" key="1">
    <source>
        <dbReference type="SAM" id="MobiDB-lite"/>
    </source>
</evidence>